<dbReference type="PANTHER" id="PTHR33050">
    <property type="entry name" value="REVERSE TRANSCRIPTASE DOMAIN-CONTAINING PROTEIN"/>
    <property type="match status" value="1"/>
</dbReference>
<dbReference type="PANTHER" id="PTHR33050:SF8">
    <property type="entry name" value="REVERSE TRANSCRIPTASE DOMAIN-CONTAINING PROTEIN"/>
    <property type="match status" value="1"/>
</dbReference>
<organism evidence="2 3">
    <name type="scientific">Pleurodeles waltl</name>
    <name type="common">Iberian ribbed newt</name>
    <dbReference type="NCBI Taxonomy" id="8319"/>
    <lineage>
        <taxon>Eukaryota</taxon>
        <taxon>Metazoa</taxon>
        <taxon>Chordata</taxon>
        <taxon>Craniata</taxon>
        <taxon>Vertebrata</taxon>
        <taxon>Euteleostomi</taxon>
        <taxon>Amphibia</taxon>
        <taxon>Batrachia</taxon>
        <taxon>Caudata</taxon>
        <taxon>Salamandroidea</taxon>
        <taxon>Salamandridae</taxon>
        <taxon>Pleurodelinae</taxon>
        <taxon>Pleurodeles</taxon>
    </lineage>
</organism>
<evidence type="ECO:0000313" key="3">
    <source>
        <dbReference type="Proteomes" id="UP001066276"/>
    </source>
</evidence>
<name>A0AAV7VZ56_PLEWA</name>
<dbReference type="AlphaFoldDB" id="A0AAV7VZ56"/>
<evidence type="ECO:0000313" key="2">
    <source>
        <dbReference type="EMBL" id="KAJ1205930.1"/>
    </source>
</evidence>
<comment type="caution">
    <text evidence="2">The sequence shown here is derived from an EMBL/GenBank/DDBJ whole genome shotgun (WGS) entry which is preliminary data.</text>
</comment>
<dbReference type="EMBL" id="JANPWB010000002">
    <property type="protein sequence ID" value="KAJ1205930.1"/>
    <property type="molecule type" value="Genomic_DNA"/>
</dbReference>
<proteinExistence type="predicted"/>
<evidence type="ECO:0000256" key="1">
    <source>
        <dbReference type="SAM" id="MobiDB-lite"/>
    </source>
</evidence>
<reference evidence="2" key="1">
    <citation type="journal article" date="2022" name="bioRxiv">
        <title>Sequencing and chromosome-scale assembly of the giantPleurodeles waltlgenome.</title>
        <authorList>
            <person name="Brown T."/>
            <person name="Elewa A."/>
            <person name="Iarovenko S."/>
            <person name="Subramanian E."/>
            <person name="Araus A.J."/>
            <person name="Petzold A."/>
            <person name="Susuki M."/>
            <person name="Suzuki K.-i.T."/>
            <person name="Hayashi T."/>
            <person name="Toyoda A."/>
            <person name="Oliveira C."/>
            <person name="Osipova E."/>
            <person name="Leigh N.D."/>
            <person name="Simon A."/>
            <person name="Yun M.H."/>
        </authorList>
    </citation>
    <scope>NUCLEOTIDE SEQUENCE</scope>
    <source>
        <strain evidence="2">20211129_DDA</strain>
        <tissue evidence="2">Liver</tissue>
    </source>
</reference>
<feature type="region of interest" description="Disordered" evidence="1">
    <location>
        <begin position="21"/>
        <end position="54"/>
    </location>
</feature>
<dbReference type="InterPro" id="IPR052055">
    <property type="entry name" value="Hepadnavirus_pol/RT"/>
</dbReference>
<gene>
    <name evidence="2" type="ORF">NDU88_001350</name>
</gene>
<protein>
    <submittedName>
        <fullName evidence="2">Uncharacterized protein</fullName>
    </submittedName>
</protein>
<dbReference type="InterPro" id="IPR043502">
    <property type="entry name" value="DNA/RNA_pol_sf"/>
</dbReference>
<accession>A0AAV7VZ56</accession>
<dbReference type="SUPFAM" id="SSF56672">
    <property type="entry name" value="DNA/RNA polymerases"/>
    <property type="match status" value="1"/>
</dbReference>
<keyword evidence="3" id="KW-1185">Reference proteome</keyword>
<dbReference type="Proteomes" id="UP001066276">
    <property type="component" value="Chromosome 1_2"/>
</dbReference>
<sequence length="449" mass="49122">MSMDSGAEIRARKMVSRLLRRGGALSPGGRGAQEMGSASIPRCMGQTTGKVVPRKESLKVAQGCKGDDMELDYFEDSSEEGQIIDGDSDTEGAQVGAWGGANVLCPSTLKAKMKHRQATTRRTAARKEARRQASVRAVTLMPGHTKVTHYLDDFFFITPSISTGCQELLDSFTELMEDVGMPLAPEKTAGPSNSLSFMRIELDSMTREARLPLDKQVTMLLLLDVMLEKPKVTVKEVQTVLGQLNFVFGVVRVGRTCCRWLGRALLGLSMPHHHVRVSVGVREDLHMWCFFLDTFNGIPMGSPPEVEWEAQIFSDAAGYIVFGIYYQGIWCTQEWPARWKRGGRGIAFLELFPLLVAVYKCSPLLQHKKVLGHKIGIQDGGRISRLIATTALAHPQTTRGSRSPAAADAADAVRRQHGPLQALFGFLVVPARIGAATAGTGGPRKNMRA</sequence>